<evidence type="ECO:0000313" key="1">
    <source>
        <dbReference type="EMBL" id="HAS8538434.1"/>
    </source>
</evidence>
<organism evidence="1">
    <name type="scientific">Vibrio vulnificus</name>
    <dbReference type="NCBI Taxonomy" id="672"/>
    <lineage>
        <taxon>Bacteria</taxon>
        <taxon>Pseudomonadati</taxon>
        <taxon>Pseudomonadota</taxon>
        <taxon>Gammaproteobacteria</taxon>
        <taxon>Vibrionales</taxon>
        <taxon>Vibrionaceae</taxon>
        <taxon>Vibrio</taxon>
    </lineage>
</organism>
<comment type="caution">
    <text evidence="1">The sequence shown here is derived from an EMBL/GenBank/DDBJ whole genome shotgun (WGS) entry which is preliminary data.</text>
</comment>
<reference evidence="1" key="2">
    <citation type="submission" date="2019-01" db="EMBL/GenBank/DDBJ databases">
        <authorList>
            <consortium name="NCBI Pathogen Detection Project"/>
        </authorList>
    </citation>
    <scope>NUCLEOTIDE SEQUENCE</scope>
    <source>
        <strain evidence="1">BCW_3452</strain>
    </source>
</reference>
<dbReference type="Proteomes" id="UP000863257">
    <property type="component" value="Unassembled WGS sequence"/>
</dbReference>
<proteinExistence type="predicted"/>
<sequence>MKKLILQRLPISAMDNEHMSPSLSSFEMLRDVGLLLSMIEVDSDGNPLNILQLFENADDRSMKLMQGQSHVILSDVTYNMLHKSS</sequence>
<reference evidence="1" key="1">
    <citation type="journal article" date="2018" name="Genome Biol.">
        <title>SKESA: strategic k-mer extension for scrupulous assemblies.</title>
        <authorList>
            <person name="Souvorov A."/>
            <person name="Agarwala R."/>
            <person name="Lipman D.J."/>
        </authorList>
    </citation>
    <scope>NUCLEOTIDE SEQUENCE</scope>
    <source>
        <strain evidence="1">BCW_3452</strain>
    </source>
</reference>
<accession>A0A8H9K7B2</accession>
<dbReference type="EMBL" id="DACRBY010000001">
    <property type="protein sequence ID" value="HAS8538434.1"/>
    <property type="molecule type" value="Genomic_DNA"/>
</dbReference>
<protein>
    <submittedName>
        <fullName evidence="1">Uncharacterized protein</fullName>
    </submittedName>
</protein>
<dbReference type="AlphaFoldDB" id="A0A8H9K7B2"/>
<name>A0A8H9K7B2_VIBVL</name>
<gene>
    <name evidence="1" type="ORF">I7730_01305</name>
</gene>